<accession>G5JL28</accession>
<evidence type="ECO:0000256" key="2">
    <source>
        <dbReference type="SAM" id="SignalP"/>
    </source>
</evidence>
<comment type="caution">
    <text evidence="4">The sequence shown here is derived from an EMBL/GenBank/DDBJ whole genome shotgun (WGS) entry which is preliminary data.</text>
</comment>
<gene>
    <name evidence="4" type="ORF">SS7213T_10959</name>
</gene>
<dbReference type="PATRIC" id="fig|911238.3.peg.1937"/>
<dbReference type="Proteomes" id="UP000005413">
    <property type="component" value="Unassembled WGS sequence"/>
</dbReference>
<dbReference type="PROSITE" id="PS51257">
    <property type="entry name" value="PROKAR_LIPOPROTEIN"/>
    <property type="match status" value="1"/>
</dbReference>
<sequence>MKFKSLAVLSMGALVLAACGNDATKEDTKSSDSSNSNSNTTKQVIALNDIQTSPKDAVKKAQDTYKGQELKEIAFEKTNGDWTYKIAQQKTGEESEVIIADKDKKIVNKSTEKEDSIDKSDNFKYSDAIDYKKAIKKGQKEFDGDIKEWSLDKDDGKLVYNMDLKKGKTKHEITIDAKSGKVLKNEEDN</sequence>
<feature type="compositionally biased region" description="Low complexity" evidence="1">
    <location>
        <begin position="31"/>
        <end position="42"/>
    </location>
</feature>
<reference evidence="4 5" key="1">
    <citation type="journal article" date="2012" name="BMC Genomics">
        <title>Comparative genomic analysis of the genus Staphylococcus including Staphylococcus aureus and its newly described sister species Staphylococcus simiae.</title>
        <authorList>
            <person name="Suzuki H."/>
            <person name="Lefebure T."/>
            <person name="Pavinski Bitar P."/>
            <person name="Stanhope M.J."/>
        </authorList>
    </citation>
    <scope>NUCLEOTIDE SEQUENCE [LARGE SCALE GENOMIC DNA]</scope>
    <source>
        <strain evidence="4 5">CCM 7213</strain>
    </source>
</reference>
<evidence type="ECO:0000259" key="3">
    <source>
        <dbReference type="Pfam" id="PF03413"/>
    </source>
</evidence>
<feature type="region of interest" description="Disordered" evidence="1">
    <location>
        <begin position="24"/>
        <end position="48"/>
    </location>
</feature>
<keyword evidence="2" id="KW-0732">Signal</keyword>
<dbReference type="InterPro" id="IPR025711">
    <property type="entry name" value="PepSY"/>
</dbReference>
<dbReference type="AlphaFoldDB" id="G5JL28"/>
<organism evidence="4 5">
    <name type="scientific">Staphylococcus simiae CCM 7213 = CCUG 51256</name>
    <dbReference type="NCBI Taxonomy" id="911238"/>
    <lineage>
        <taxon>Bacteria</taxon>
        <taxon>Bacillati</taxon>
        <taxon>Bacillota</taxon>
        <taxon>Bacilli</taxon>
        <taxon>Bacillales</taxon>
        <taxon>Staphylococcaceae</taxon>
        <taxon>Staphylococcus</taxon>
    </lineage>
</organism>
<feature type="domain" description="PepSY" evidence="3">
    <location>
        <begin position="129"/>
        <end position="184"/>
    </location>
</feature>
<evidence type="ECO:0000256" key="1">
    <source>
        <dbReference type="SAM" id="MobiDB-lite"/>
    </source>
</evidence>
<dbReference type="RefSeq" id="WP_002464878.1">
    <property type="nucleotide sequence ID" value="NZ_AEUN01000498.1"/>
</dbReference>
<dbReference type="Gene3D" id="3.10.450.40">
    <property type="match status" value="2"/>
</dbReference>
<dbReference type="OrthoDB" id="2418653at2"/>
<name>G5JL28_9STAP</name>
<evidence type="ECO:0000313" key="4">
    <source>
        <dbReference type="EMBL" id="EHJ07115.1"/>
    </source>
</evidence>
<evidence type="ECO:0000313" key="5">
    <source>
        <dbReference type="Proteomes" id="UP000005413"/>
    </source>
</evidence>
<protein>
    <recommendedName>
        <fullName evidence="3">PepSY domain-containing protein</fullName>
    </recommendedName>
</protein>
<feature type="domain" description="PepSY" evidence="3">
    <location>
        <begin position="53"/>
        <end position="99"/>
    </location>
</feature>
<proteinExistence type="predicted"/>
<feature type="chain" id="PRO_5039726258" description="PepSY domain-containing protein" evidence="2">
    <location>
        <begin position="18"/>
        <end position="189"/>
    </location>
</feature>
<dbReference type="EMBL" id="AEUN01000498">
    <property type="protein sequence ID" value="EHJ07115.1"/>
    <property type="molecule type" value="Genomic_DNA"/>
</dbReference>
<dbReference type="Pfam" id="PF03413">
    <property type="entry name" value="PepSY"/>
    <property type="match status" value="2"/>
</dbReference>
<feature type="signal peptide" evidence="2">
    <location>
        <begin position="1"/>
        <end position="17"/>
    </location>
</feature>
<keyword evidence="5" id="KW-1185">Reference proteome</keyword>